<dbReference type="InterPro" id="IPR018060">
    <property type="entry name" value="HTH_AraC"/>
</dbReference>
<dbReference type="InterPro" id="IPR046532">
    <property type="entry name" value="DUF6597"/>
</dbReference>
<dbReference type="GO" id="GO:0043565">
    <property type="term" value="F:sequence-specific DNA binding"/>
    <property type="evidence" value="ECO:0007669"/>
    <property type="project" value="InterPro"/>
</dbReference>
<dbReference type="Pfam" id="PF12833">
    <property type="entry name" value="HTH_18"/>
    <property type="match status" value="1"/>
</dbReference>
<keyword evidence="2" id="KW-0238">DNA-binding</keyword>
<keyword evidence="6" id="KW-1185">Reference proteome</keyword>
<reference evidence="5" key="1">
    <citation type="submission" date="2019-09" db="EMBL/GenBank/DDBJ databases">
        <authorList>
            <person name="Teo W.F.A."/>
            <person name="Duangmal K."/>
        </authorList>
    </citation>
    <scope>NUCLEOTIDE SEQUENCE [LARGE SCALE GENOMIC DNA]</scope>
    <source>
        <strain evidence="5">K81G1</strain>
    </source>
</reference>
<dbReference type="EMBL" id="VMNW02000088">
    <property type="protein sequence ID" value="KAA9152426.1"/>
    <property type="molecule type" value="Genomic_DNA"/>
</dbReference>
<proteinExistence type="predicted"/>
<evidence type="ECO:0000259" key="4">
    <source>
        <dbReference type="PROSITE" id="PS01124"/>
    </source>
</evidence>
<evidence type="ECO:0000256" key="3">
    <source>
        <dbReference type="ARBA" id="ARBA00023163"/>
    </source>
</evidence>
<organism evidence="5 6">
    <name type="scientific">Amycolatopsis acidicola</name>
    <dbReference type="NCBI Taxonomy" id="2596893"/>
    <lineage>
        <taxon>Bacteria</taxon>
        <taxon>Bacillati</taxon>
        <taxon>Actinomycetota</taxon>
        <taxon>Actinomycetes</taxon>
        <taxon>Pseudonocardiales</taxon>
        <taxon>Pseudonocardiaceae</taxon>
        <taxon>Amycolatopsis</taxon>
    </lineage>
</organism>
<dbReference type="GO" id="GO:0003700">
    <property type="term" value="F:DNA-binding transcription factor activity"/>
    <property type="evidence" value="ECO:0007669"/>
    <property type="project" value="InterPro"/>
</dbReference>
<comment type="caution">
    <text evidence="5">The sequence shown here is derived from an EMBL/GenBank/DDBJ whole genome shotgun (WGS) entry which is preliminary data.</text>
</comment>
<sequence>MDERLAAKKFTLTRHAPAPELREFVEYYWILHWALDEPYEQRVLPNLSVHATFFREATGVYGPGHDTFSFTLRGVEQGLGVRFRPGCFRAFLGRPVHTIADTAVPLEEVFGPGATGTREVVLASDEAGMVEAVEALLLTKLPRLPAPARKAATIVESIAGDPEITRVDRLATVTGTTPRSLQRLFRTEVGIGPKWAIRVYRLNDAARRLSATERVDYAALAADLGYSDQAHFTRDFTAAIGAPPTRYPSA</sequence>
<dbReference type="SUPFAM" id="SSF46689">
    <property type="entry name" value="Homeodomain-like"/>
    <property type="match status" value="1"/>
</dbReference>
<dbReference type="InterPro" id="IPR009057">
    <property type="entry name" value="Homeodomain-like_sf"/>
</dbReference>
<dbReference type="Proteomes" id="UP000319769">
    <property type="component" value="Unassembled WGS sequence"/>
</dbReference>
<feature type="domain" description="HTH araC/xylS-type" evidence="4">
    <location>
        <begin position="149"/>
        <end position="250"/>
    </location>
</feature>
<gene>
    <name evidence="5" type="ORF">FPZ12_037040</name>
</gene>
<accession>A0A5N0USK5</accession>
<evidence type="ECO:0000313" key="5">
    <source>
        <dbReference type="EMBL" id="KAA9152426.1"/>
    </source>
</evidence>
<dbReference type="Pfam" id="PF20240">
    <property type="entry name" value="DUF6597"/>
    <property type="match status" value="1"/>
</dbReference>
<evidence type="ECO:0000256" key="2">
    <source>
        <dbReference type="ARBA" id="ARBA00023125"/>
    </source>
</evidence>
<keyword evidence="1" id="KW-0805">Transcription regulation</keyword>
<dbReference type="PROSITE" id="PS01124">
    <property type="entry name" value="HTH_ARAC_FAMILY_2"/>
    <property type="match status" value="1"/>
</dbReference>
<dbReference type="PANTHER" id="PTHR46796">
    <property type="entry name" value="HTH-TYPE TRANSCRIPTIONAL ACTIVATOR RHAS-RELATED"/>
    <property type="match status" value="1"/>
</dbReference>
<dbReference type="SMART" id="SM00342">
    <property type="entry name" value="HTH_ARAC"/>
    <property type="match status" value="1"/>
</dbReference>
<evidence type="ECO:0000313" key="6">
    <source>
        <dbReference type="Proteomes" id="UP000319769"/>
    </source>
</evidence>
<dbReference type="OrthoDB" id="2559672at2"/>
<name>A0A5N0USK5_9PSEU</name>
<keyword evidence="3" id="KW-0804">Transcription</keyword>
<dbReference type="InterPro" id="IPR050204">
    <property type="entry name" value="AraC_XylS_family_regulators"/>
</dbReference>
<dbReference type="Gene3D" id="1.10.10.60">
    <property type="entry name" value="Homeodomain-like"/>
    <property type="match status" value="1"/>
</dbReference>
<protein>
    <submittedName>
        <fullName evidence="5">AraC family transcriptional regulator</fullName>
    </submittedName>
</protein>
<evidence type="ECO:0000256" key="1">
    <source>
        <dbReference type="ARBA" id="ARBA00023015"/>
    </source>
</evidence>
<dbReference type="AlphaFoldDB" id="A0A5N0USK5"/>